<evidence type="ECO:0000256" key="3">
    <source>
        <dbReference type="PROSITE-ProRule" id="PRU00169"/>
    </source>
</evidence>
<sequence length="134" mass="14901">MPKKILFIEDDEGFFNIFSVPLKMKGYDIVHVSDGSLAVEKVISEKPDLVLLDIVLPGTSGLDVLKELREREETKLTKIVMLTNFGSDDNIARAMEYGASDYLMKYNIVPSELPSKIAGFLGETQESVVKVTES</sequence>
<reference evidence="5 6" key="1">
    <citation type="journal article" date="2020" name="Biotechnol. Biofuels">
        <title>New insights from the biogas microbiome by comprehensive genome-resolved metagenomics of nearly 1600 species originating from multiple anaerobic digesters.</title>
        <authorList>
            <person name="Campanaro S."/>
            <person name="Treu L."/>
            <person name="Rodriguez-R L.M."/>
            <person name="Kovalovszki A."/>
            <person name="Ziels R.M."/>
            <person name="Maus I."/>
            <person name="Zhu X."/>
            <person name="Kougias P.G."/>
            <person name="Basile A."/>
            <person name="Luo G."/>
            <person name="Schluter A."/>
            <person name="Konstantinidis K.T."/>
            <person name="Angelidaki I."/>
        </authorList>
    </citation>
    <scope>NUCLEOTIDE SEQUENCE [LARGE SCALE GENOMIC DNA]</scope>
    <source>
        <strain evidence="5">AS27yjCOA_202</strain>
    </source>
</reference>
<proteinExistence type="predicted"/>
<evidence type="ECO:0000256" key="1">
    <source>
        <dbReference type="ARBA" id="ARBA00022553"/>
    </source>
</evidence>
<dbReference type="Pfam" id="PF00072">
    <property type="entry name" value="Response_reg"/>
    <property type="match status" value="1"/>
</dbReference>
<organism evidence="5 6">
    <name type="scientific">candidate division WWE3 bacterium</name>
    <dbReference type="NCBI Taxonomy" id="2053526"/>
    <lineage>
        <taxon>Bacteria</taxon>
        <taxon>Katanobacteria</taxon>
    </lineage>
</organism>
<gene>
    <name evidence="5" type="ORF">GYA37_01525</name>
</gene>
<evidence type="ECO:0000313" key="6">
    <source>
        <dbReference type="Proteomes" id="UP000590542"/>
    </source>
</evidence>
<feature type="domain" description="Response regulatory" evidence="4">
    <location>
        <begin position="4"/>
        <end position="120"/>
    </location>
</feature>
<dbReference type="InterPro" id="IPR001789">
    <property type="entry name" value="Sig_transdc_resp-reg_receiver"/>
</dbReference>
<dbReference type="SMART" id="SM00448">
    <property type="entry name" value="REC"/>
    <property type="match status" value="1"/>
</dbReference>
<name>A0A7X9E747_UNCKA</name>
<comment type="caution">
    <text evidence="5">The sequence shown here is derived from an EMBL/GenBank/DDBJ whole genome shotgun (WGS) entry which is preliminary data.</text>
</comment>
<dbReference type="InterPro" id="IPR050595">
    <property type="entry name" value="Bact_response_regulator"/>
</dbReference>
<dbReference type="CDD" id="cd17574">
    <property type="entry name" value="REC_OmpR"/>
    <property type="match status" value="1"/>
</dbReference>
<dbReference type="SUPFAM" id="SSF52172">
    <property type="entry name" value="CheY-like"/>
    <property type="match status" value="1"/>
</dbReference>
<dbReference type="GO" id="GO:0000160">
    <property type="term" value="P:phosphorelay signal transduction system"/>
    <property type="evidence" value="ECO:0007669"/>
    <property type="project" value="UniProtKB-KW"/>
</dbReference>
<evidence type="ECO:0000313" key="5">
    <source>
        <dbReference type="EMBL" id="NMB91511.1"/>
    </source>
</evidence>
<protein>
    <submittedName>
        <fullName evidence="5">Response regulator</fullName>
    </submittedName>
</protein>
<evidence type="ECO:0000256" key="2">
    <source>
        <dbReference type="ARBA" id="ARBA00023012"/>
    </source>
</evidence>
<dbReference type="AlphaFoldDB" id="A0A7X9E747"/>
<dbReference type="InterPro" id="IPR011006">
    <property type="entry name" value="CheY-like_superfamily"/>
</dbReference>
<dbReference type="EMBL" id="JAAZNV010000006">
    <property type="protein sequence ID" value="NMB91511.1"/>
    <property type="molecule type" value="Genomic_DNA"/>
</dbReference>
<accession>A0A7X9E747</accession>
<dbReference type="PROSITE" id="PS50110">
    <property type="entry name" value="RESPONSE_REGULATORY"/>
    <property type="match status" value="1"/>
</dbReference>
<dbReference type="PANTHER" id="PTHR44591">
    <property type="entry name" value="STRESS RESPONSE REGULATOR PROTEIN 1"/>
    <property type="match status" value="1"/>
</dbReference>
<dbReference type="PANTHER" id="PTHR44591:SF14">
    <property type="entry name" value="PROTEIN PILG"/>
    <property type="match status" value="1"/>
</dbReference>
<feature type="modified residue" description="4-aspartylphosphate" evidence="3">
    <location>
        <position position="53"/>
    </location>
</feature>
<keyword evidence="2" id="KW-0902">Two-component regulatory system</keyword>
<keyword evidence="1 3" id="KW-0597">Phosphoprotein</keyword>
<evidence type="ECO:0000259" key="4">
    <source>
        <dbReference type="PROSITE" id="PS50110"/>
    </source>
</evidence>
<dbReference type="Proteomes" id="UP000590542">
    <property type="component" value="Unassembled WGS sequence"/>
</dbReference>
<dbReference type="Gene3D" id="3.40.50.2300">
    <property type="match status" value="1"/>
</dbReference>